<organism evidence="2 3">
    <name type="scientific">Paenarthrobacter aromaticivorans</name>
    <dbReference type="NCBI Taxonomy" id="2849150"/>
    <lineage>
        <taxon>Bacteria</taxon>
        <taxon>Bacillati</taxon>
        <taxon>Actinomycetota</taxon>
        <taxon>Actinomycetes</taxon>
        <taxon>Micrococcales</taxon>
        <taxon>Micrococcaceae</taxon>
        <taxon>Paenarthrobacter</taxon>
    </lineage>
</organism>
<feature type="compositionally biased region" description="Low complexity" evidence="1">
    <location>
        <begin position="56"/>
        <end position="72"/>
    </location>
</feature>
<comment type="caution">
    <text evidence="2">The sequence shown here is derived from an EMBL/GenBank/DDBJ whole genome shotgun (WGS) entry which is preliminary data.</text>
</comment>
<evidence type="ECO:0000313" key="3">
    <source>
        <dbReference type="Proteomes" id="UP000824166"/>
    </source>
</evidence>
<evidence type="ECO:0000256" key="1">
    <source>
        <dbReference type="SAM" id="MobiDB-lite"/>
    </source>
</evidence>
<dbReference type="Proteomes" id="UP000824166">
    <property type="component" value="Unassembled WGS sequence"/>
</dbReference>
<sequence>MQNRVTFPDFSAFQIDIPHGSWPNESFWPGTAHSNPDLYSAFWLDFHGRSEPDFSPPGAGAGAPAEPANHED</sequence>
<reference evidence="2 3" key="1">
    <citation type="submission" date="2021-06" db="EMBL/GenBank/DDBJ databases">
        <authorList>
            <person name="Jeong J.W."/>
        </authorList>
    </citation>
    <scope>NUCLEOTIDE SEQUENCE [LARGE SCALE GENOMIC DNA]</scope>
    <source>
        <strain evidence="2 3">MMS21-TAE1-1</strain>
    </source>
</reference>
<feature type="region of interest" description="Disordered" evidence="1">
    <location>
        <begin position="51"/>
        <end position="72"/>
    </location>
</feature>
<dbReference type="RefSeq" id="WP_216922738.1">
    <property type="nucleotide sequence ID" value="NZ_JAHOPC010000001.1"/>
</dbReference>
<keyword evidence="3" id="KW-1185">Reference proteome</keyword>
<accession>A0ABS6I1W0</accession>
<proteinExistence type="predicted"/>
<protein>
    <submittedName>
        <fullName evidence="2">Uncharacterized protein</fullName>
    </submittedName>
</protein>
<evidence type="ECO:0000313" key="2">
    <source>
        <dbReference type="EMBL" id="MBU8865360.1"/>
    </source>
</evidence>
<gene>
    <name evidence="2" type="ORF">KSW38_03495</name>
</gene>
<dbReference type="EMBL" id="JAHOPC010000001">
    <property type="protein sequence ID" value="MBU8865360.1"/>
    <property type="molecule type" value="Genomic_DNA"/>
</dbReference>
<name>A0ABS6I1W0_9MICC</name>